<dbReference type="GeneID" id="56787159"/>
<protein>
    <recommendedName>
        <fullName evidence="5">3-dehydroquinate dehydratase</fullName>
        <shortName evidence="5">3-dehydroquinase</shortName>
        <ecNumber evidence="5">4.2.1.10</ecNumber>
    </recommendedName>
    <alternativeName>
        <fullName evidence="5">Type I DHQase</fullName>
    </alternativeName>
    <alternativeName>
        <fullName evidence="5">Type I dehydroquinase</fullName>
        <shortName evidence="5">DHQ1</shortName>
    </alternativeName>
</protein>
<name>A0A1V8VQF3_ENTHR</name>
<dbReference type="InterPro" id="IPR001381">
    <property type="entry name" value="DHquinase_I"/>
</dbReference>
<feature type="binding site" evidence="5">
    <location>
        <position position="231"/>
    </location>
    <ligand>
        <name>3-dehydroquinate</name>
        <dbReference type="ChEBI" id="CHEBI:32364"/>
    </ligand>
</feature>
<keyword evidence="2 5" id="KW-0057">Aromatic amino acid biosynthesis</keyword>
<feature type="active site" description="Proton donor/acceptor" evidence="5">
    <location>
        <position position="141"/>
    </location>
</feature>
<dbReference type="HAMAP" id="MF_00214">
    <property type="entry name" value="AroD"/>
    <property type="match status" value="1"/>
</dbReference>
<feature type="active site" description="Schiff-base intermediate with substrate" evidence="5">
    <location>
        <position position="168"/>
    </location>
</feature>
<dbReference type="RefSeq" id="WP_010737845.1">
    <property type="nucleotide sequence ID" value="NZ_AP027299.1"/>
</dbReference>
<dbReference type="STRING" id="1354.A6P53_08290"/>
<evidence type="ECO:0000256" key="5">
    <source>
        <dbReference type="HAMAP-Rule" id="MF_00214"/>
    </source>
</evidence>
<proteinExistence type="inferred from homology"/>
<keyword evidence="3 5" id="KW-0456">Lyase</keyword>
<feature type="binding site" evidence="5">
    <location>
        <begin position="44"/>
        <end position="46"/>
    </location>
    <ligand>
        <name>3-dehydroquinate</name>
        <dbReference type="ChEBI" id="CHEBI:32364"/>
    </ligand>
</feature>
<sequence>MVQVKGLNLGKGHPKICAPMIGDTREELLREAILAKEAGADLVEWRIDYYEDVFQYEKVTETLVLIHEMLDGLPVLFTFRTIAEGGKRDITIRAYHELYLQMIRSGLVDMVDLELDKIESLEKELLAEIKQRNIPMIISSHNFKETPADPVLLYQLNMMEHLGADIGKIAVMPHNERDVLRLMELTRRAGAFVSMPLITMSMGQLGMISRLSGNLTGSVMTFGALTSEKASAPGQITVKELKSIIKLLN</sequence>
<dbReference type="SUPFAM" id="SSF51569">
    <property type="entry name" value="Aldolase"/>
    <property type="match status" value="1"/>
</dbReference>
<dbReference type="InterPro" id="IPR050146">
    <property type="entry name" value="Type-I_3-dehydroquinase"/>
</dbReference>
<dbReference type="PANTHER" id="PTHR43699">
    <property type="entry name" value="3-DEHYDROQUINATE DEHYDRATASE"/>
    <property type="match status" value="1"/>
</dbReference>
<comment type="function">
    <text evidence="5">Involved in the third step of the chorismate pathway, which leads to the biosynthesis of aromatic amino acids. Catalyzes the cis-dehydration of 3-dehydroquinate (DHQ) and introduces the first double bond of the aromatic ring to yield 3-dehydroshikimate.</text>
</comment>
<dbReference type="GO" id="GO:0009073">
    <property type="term" value="P:aromatic amino acid family biosynthetic process"/>
    <property type="evidence" value="ECO:0007669"/>
    <property type="project" value="UniProtKB-KW"/>
</dbReference>
<feature type="binding site" evidence="5">
    <location>
        <position position="235"/>
    </location>
    <ligand>
        <name>3-dehydroquinate</name>
        <dbReference type="ChEBI" id="CHEBI:32364"/>
    </ligand>
</feature>
<accession>A0A1V8VQF3</accession>
<dbReference type="GO" id="GO:0009423">
    <property type="term" value="P:chorismate biosynthetic process"/>
    <property type="evidence" value="ECO:0007669"/>
    <property type="project" value="UniProtKB-UniRule"/>
</dbReference>
<dbReference type="Gene3D" id="3.20.20.70">
    <property type="entry name" value="Aldolase class I"/>
    <property type="match status" value="1"/>
</dbReference>
<dbReference type="GO" id="GO:0008652">
    <property type="term" value="P:amino acid biosynthetic process"/>
    <property type="evidence" value="ECO:0007669"/>
    <property type="project" value="UniProtKB-KW"/>
</dbReference>
<keyword evidence="4 5" id="KW-0704">Schiff base</keyword>
<dbReference type="GO" id="GO:0003855">
    <property type="term" value="F:3-dehydroquinate dehydratase activity"/>
    <property type="evidence" value="ECO:0007669"/>
    <property type="project" value="UniProtKB-UniRule"/>
</dbReference>
<evidence type="ECO:0000313" key="6">
    <source>
        <dbReference type="EMBL" id="VTQ65801.1"/>
    </source>
</evidence>
<feature type="binding site" evidence="5">
    <location>
        <position position="210"/>
    </location>
    <ligand>
        <name>3-dehydroquinate</name>
        <dbReference type="ChEBI" id="CHEBI:32364"/>
    </ligand>
</feature>
<dbReference type="AlphaFoldDB" id="A0A1V8VQF3"/>
<comment type="pathway">
    <text evidence="5">Metabolic intermediate biosynthesis; chorismate biosynthesis; chorismate from D-erythrose 4-phosphate and phosphoenolpyruvate: step 3/7.</text>
</comment>
<dbReference type="GO" id="GO:0046279">
    <property type="term" value="P:3,4-dihydroxybenzoate biosynthetic process"/>
    <property type="evidence" value="ECO:0007669"/>
    <property type="project" value="TreeGrafter"/>
</dbReference>
<evidence type="ECO:0000256" key="3">
    <source>
        <dbReference type="ARBA" id="ARBA00023239"/>
    </source>
</evidence>
<evidence type="ECO:0000256" key="2">
    <source>
        <dbReference type="ARBA" id="ARBA00023141"/>
    </source>
</evidence>
<dbReference type="NCBIfam" id="TIGR01093">
    <property type="entry name" value="aroD"/>
    <property type="match status" value="1"/>
</dbReference>
<dbReference type="FunFam" id="3.20.20.70:FF:000047">
    <property type="entry name" value="3-dehydroquinate dehydratase"/>
    <property type="match status" value="1"/>
</dbReference>
<evidence type="ECO:0000313" key="7">
    <source>
        <dbReference type="Proteomes" id="UP000352698"/>
    </source>
</evidence>
<dbReference type="UniPathway" id="UPA00053">
    <property type="reaction ID" value="UER00086"/>
</dbReference>
<dbReference type="Pfam" id="PF01487">
    <property type="entry name" value="DHquinase_I"/>
    <property type="match status" value="1"/>
</dbReference>
<dbReference type="InterPro" id="IPR013785">
    <property type="entry name" value="Aldolase_TIM"/>
</dbReference>
<evidence type="ECO:0000256" key="4">
    <source>
        <dbReference type="ARBA" id="ARBA00023270"/>
    </source>
</evidence>
<evidence type="ECO:0000256" key="1">
    <source>
        <dbReference type="ARBA" id="ARBA00001864"/>
    </source>
</evidence>
<comment type="similarity">
    <text evidence="5">Belongs to the type-I 3-dehydroquinase family.</text>
</comment>
<reference evidence="6 7" key="1">
    <citation type="submission" date="2019-05" db="EMBL/GenBank/DDBJ databases">
        <authorList>
            <consortium name="Pathogen Informatics"/>
        </authorList>
    </citation>
    <scope>NUCLEOTIDE SEQUENCE [LARGE SCALE GENOMIC DNA]</scope>
    <source>
        <strain evidence="6 7">NCTC12204</strain>
    </source>
</reference>
<dbReference type="CDD" id="cd00502">
    <property type="entry name" value="DHQase_I"/>
    <property type="match status" value="1"/>
</dbReference>
<comment type="caution">
    <text evidence="6">The sequence shown here is derived from an EMBL/GenBank/DDBJ whole genome shotgun (WGS) entry which is preliminary data.</text>
</comment>
<organism evidence="6 7">
    <name type="scientific">Enterococcus hirae</name>
    <dbReference type="NCBI Taxonomy" id="1354"/>
    <lineage>
        <taxon>Bacteria</taxon>
        <taxon>Bacillati</taxon>
        <taxon>Bacillota</taxon>
        <taxon>Bacilli</taxon>
        <taxon>Lactobacillales</taxon>
        <taxon>Enterococcaceae</taxon>
        <taxon>Enterococcus</taxon>
    </lineage>
</organism>
<dbReference type="EMBL" id="CABEEP010000001">
    <property type="protein sequence ID" value="VTQ65801.1"/>
    <property type="molecule type" value="Genomic_DNA"/>
</dbReference>
<comment type="subunit">
    <text evidence="5">Homodimer.</text>
</comment>
<comment type="caution">
    <text evidence="5">Lacks conserved residue(s) required for the propagation of feature annotation.</text>
</comment>
<dbReference type="PANTHER" id="PTHR43699:SF1">
    <property type="entry name" value="3-DEHYDROQUINATE DEHYDRATASE"/>
    <property type="match status" value="1"/>
</dbReference>
<dbReference type="EC" id="4.2.1.10" evidence="5"/>
<dbReference type="Proteomes" id="UP000352698">
    <property type="component" value="Unassembled WGS sequence"/>
</dbReference>
<comment type="catalytic activity">
    <reaction evidence="1 5">
        <text>3-dehydroquinate = 3-dehydroshikimate + H2O</text>
        <dbReference type="Rhea" id="RHEA:21096"/>
        <dbReference type="ChEBI" id="CHEBI:15377"/>
        <dbReference type="ChEBI" id="CHEBI:16630"/>
        <dbReference type="ChEBI" id="CHEBI:32364"/>
        <dbReference type="EC" id="4.2.1.10"/>
    </reaction>
</comment>
<keyword evidence="5" id="KW-0028">Amino-acid biosynthesis</keyword>
<feature type="binding site" evidence="5">
    <location>
        <position position="80"/>
    </location>
    <ligand>
        <name>3-dehydroquinate</name>
        <dbReference type="ChEBI" id="CHEBI:32364"/>
    </ligand>
</feature>
<gene>
    <name evidence="5 6" type="primary">aroD</name>
    <name evidence="6" type="ORF">NCTC12204_01791</name>
</gene>